<dbReference type="GO" id="GO:0005524">
    <property type="term" value="F:ATP binding"/>
    <property type="evidence" value="ECO:0007669"/>
    <property type="project" value="UniProtKB-KW"/>
</dbReference>
<keyword evidence="12 22" id="KW-0418">Kinase</keyword>
<gene>
    <name evidence="22" type="ORF">F3Y22_tig00111027pilonHSYRG00712</name>
</gene>
<evidence type="ECO:0000256" key="9">
    <source>
        <dbReference type="ARBA" id="ARBA00022729"/>
    </source>
</evidence>
<evidence type="ECO:0000256" key="13">
    <source>
        <dbReference type="ARBA" id="ARBA00022840"/>
    </source>
</evidence>
<dbReference type="PROSITE" id="PS50011">
    <property type="entry name" value="PROTEIN_KINASE_DOM"/>
    <property type="match status" value="1"/>
</dbReference>
<keyword evidence="6" id="KW-0723">Serine/threonine-protein kinase</keyword>
<evidence type="ECO:0000256" key="11">
    <source>
        <dbReference type="ARBA" id="ARBA00022741"/>
    </source>
</evidence>
<dbReference type="Gene3D" id="3.30.200.20">
    <property type="entry name" value="Phosphorylase Kinase, domain 1"/>
    <property type="match status" value="1"/>
</dbReference>
<evidence type="ECO:0000256" key="2">
    <source>
        <dbReference type="ARBA" id="ARBA00008536"/>
    </source>
</evidence>
<dbReference type="EMBL" id="VEPZ02001209">
    <property type="protein sequence ID" value="KAE8687001.1"/>
    <property type="molecule type" value="Genomic_DNA"/>
</dbReference>
<evidence type="ECO:0000256" key="3">
    <source>
        <dbReference type="ARBA" id="ARBA00010217"/>
    </source>
</evidence>
<dbReference type="PROSITE" id="PS00307">
    <property type="entry name" value="LECTIN_LEGUME_BETA"/>
    <property type="match status" value="1"/>
</dbReference>
<dbReference type="Gene3D" id="1.10.510.10">
    <property type="entry name" value="Transferase(Phosphotransferase) domain 1"/>
    <property type="match status" value="1"/>
</dbReference>
<evidence type="ECO:0000256" key="6">
    <source>
        <dbReference type="ARBA" id="ARBA00022527"/>
    </source>
</evidence>
<keyword evidence="15 20" id="KW-0472">Membrane</keyword>
<keyword evidence="17" id="KW-0325">Glycoprotein</keyword>
<comment type="similarity">
    <text evidence="2">In the N-terminal section; belongs to the leguminous lectin family.</text>
</comment>
<evidence type="ECO:0000256" key="17">
    <source>
        <dbReference type="ARBA" id="ARBA00023180"/>
    </source>
</evidence>
<dbReference type="PROSITE" id="PS00108">
    <property type="entry name" value="PROTEIN_KINASE_ST"/>
    <property type="match status" value="1"/>
</dbReference>
<dbReference type="PANTHER" id="PTHR27007">
    <property type="match status" value="1"/>
</dbReference>
<comment type="similarity">
    <text evidence="3">In the C-terminal section; belongs to the protein kinase superfamily. Ser/Thr protein kinase family.</text>
</comment>
<comment type="caution">
    <text evidence="22">The sequence shown here is derived from an EMBL/GenBank/DDBJ whole genome shotgun (WGS) entry which is preliminary data.</text>
</comment>
<dbReference type="InterPro" id="IPR000719">
    <property type="entry name" value="Prot_kinase_dom"/>
</dbReference>
<dbReference type="GO" id="GO:0030246">
    <property type="term" value="F:carbohydrate binding"/>
    <property type="evidence" value="ECO:0007669"/>
    <property type="project" value="UniProtKB-KW"/>
</dbReference>
<dbReference type="Pfam" id="PF00069">
    <property type="entry name" value="Pkinase"/>
    <property type="match status" value="1"/>
</dbReference>
<keyword evidence="9" id="KW-0732">Signal</keyword>
<evidence type="ECO:0000256" key="10">
    <source>
        <dbReference type="ARBA" id="ARBA00022734"/>
    </source>
</evidence>
<dbReference type="SUPFAM" id="SSF49899">
    <property type="entry name" value="Concanavalin A-like lectins/glucanases"/>
    <property type="match status" value="1"/>
</dbReference>
<dbReference type="GO" id="GO:0005886">
    <property type="term" value="C:plasma membrane"/>
    <property type="evidence" value="ECO:0007669"/>
    <property type="project" value="UniProtKB-SubCell"/>
</dbReference>
<evidence type="ECO:0000256" key="15">
    <source>
        <dbReference type="ARBA" id="ARBA00023136"/>
    </source>
</evidence>
<evidence type="ECO:0000256" key="5">
    <source>
        <dbReference type="ARBA" id="ARBA00022475"/>
    </source>
</evidence>
<keyword evidence="10" id="KW-0430">Lectin</keyword>
<proteinExistence type="inferred from homology"/>
<keyword evidence="7" id="KW-0808">Transferase</keyword>
<reference evidence="22" key="1">
    <citation type="submission" date="2019-09" db="EMBL/GenBank/DDBJ databases">
        <title>Draft genome information of white flower Hibiscus syriacus.</title>
        <authorList>
            <person name="Kim Y.-M."/>
        </authorList>
    </citation>
    <scope>NUCLEOTIDE SEQUENCE [LARGE SCALE GENOMIC DNA]</scope>
    <source>
        <strain evidence="22">YM2019G1</strain>
    </source>
</reference>
<evidence type="ECO:0000256" key="7">
    <source>
        <dbReference type="ARBA" id="ARBA00022679"/>
    </source>
</evidence>
<dbReference type="SMART" id="SM00220">
    <property type="entry name" value="S_TKc"/>
    <property type="match status" value="1"/>
</dbReference>
<dbReference type="InterPro" id="IPR013320">
    <property type="entry name" value="ConA-like_dom_sf"/>
</dbReference>
<dbReference type="EC" id="2.7.11.1" evidence="4"/>
<dbReference type="FunFam" id="2.60.120.200:FF:000112">
    <property type="entry name" value="L-type lectin-domain containing receptor kinase V.9"/>
    <property type="match status" value="1"/>
</dbReference>
<keyword evidence="16 22" id="KW-0675">Receptor</keyword>
<keyword evidence="8 20" id="KW-0812">Transmembrane</keyword>
<organism evidence="22 23">
    <name type="scientific">Hibiscus syriacus</name>
    <name type="common">Rose of Sharon</name>
    <dbReference type="NCBI Taxonomy" id="106335"/>
    <lineage>
        <taxon>Eukaryota</taxon>
        <taxon>Viridiplantae</taxon>
        <taxon>Streptophyta</taxon>
        <taxon>Embryophyta</taxon>
        <taxon>Tracheophyta</taxon>
        <taxon>Spermatophyta</taxon>
        <taxon>Magnoliopsida</taxon>
        <taxon>eudicotyledons</taxon>
        <taxon>Gunneridae</taxon>
        <taxon>Pentapetalae</taxon>
        <taxon>rosids</taxon>
        <taxon>malvids</taxon>
        <taxon>Malvales</taxon>
        <taxon>Malvaceae</taxon>
        <taxon>Malvoideae</taxon>
        <taxon>Hibiscus</taxon>
    </lineage>
</organism>
<evidence type="ECO:0000256" key="8">
    <source>
        <dbReference type="ARBA" id="ARBA00022692"/>
    </source>
</evidence>
<dbReference type="InterPro" id="IPR011009">
    <property type="entry name" value="Kinase-like_dom_sf"/>
</dbReference>
<evidence type="ECO:0000256" key="19">
    <source>
        <dbReference type="ARBA" id="ARBA00048679"/>
    </source>
</evidence>
<dbReference type="InterPro" id="IPR050528">
    <property type="entry name" value="L-type_Lectin-RKs"/>
</dbReference>
<evidence type="ECO:0000256" key="16">
    <source>
        <dbReference type="ARBA" id="ARBA00023170"/>
    </source>
</evidence>
<evidence type="ECO:0000256" key="18">
    <source>
        <dbReference type="ARBA" id="ARBA00047899"/>
    </source>
</evidence>
<dbReference type="InterPro" id="IPR008271">
    <property type="entry name" value="Ser/Thr_kinase_AS"/>
</dbReference>
<dbReference type="Pfam" id="PF00139">
    <property type="entry name" value="Lectin_legB"/>
    <property type="match status" value="1"/>
</dbReference>
<accession>A0A6A2Z4S4</accession>
<dbReference type="FunFam" id="1.10.510.10:FF:000108">
    <property type="entry name" value="L-type lectin-domain containing receptor kinase S.4"/>
    <property type="match status" value="1"/>
</dbReference>
<keyword evidence="23" id="KW-1185">Reference proteome</keyword>
<keyword evidence="14 20" id="KW-1133">Transmembrane helix</keyword>
<evidence type="ECO:0000256" key="14">
    <source>
        <dbReference type="ARBA" id="ARBA00022989"/>
    </source>
</evidence>
<comment type="catalytic activity">
    <reaction evidence="19">
        <text>L-seryl-[protein] + ATP = O-phospho-L-seryl-[protein] + ADP + H(+)</text>
        <dbReference type="Rhea" id="RHEA:17989"/>
        <dbReference type="Rhea" id="RHEA-COMP:9863"/>
        <dbReference type="Rhea" id="RHEA-COMP:11604"/>
        <dbReference type="ChEBI" id="CHEBI:15378"/>
        <dbReference type="ChEBI" id="CHEBI:29999"/>
        <dbReference type="ChEBI" id="CHEBI:30616"/>
        <dbReference type="ChEBI" id="CHEBI:83421"/>
        <dbReference type="ChEBI" id="CHEBI:456216"/>
        <dbReference type="EC" id="2.7.11.1"/>
    </reaction>
</comment>
<dbReference type="CDD" id="cd06899">
    <property type="entry name" value="lectin_legume_LecRK_Arcelin_ConA"/>
    <property type="match status" value="1"/>
</dbReference>
<protein>
    <recommendedName>
        <fullName evidence="4">non-specific serine/threonine protein kinase</fullName>
        <ecNumber evidence="4">2.7.11.1</ecNumber>
    </recommendedName>
</protein>
<dbReference type="GO" id="GO:0004674">
    <property type="term" value="F:protein serine/threonine kinase activity"/>
    <property type="evidence" value="ECO:0007669"/>
    <property type="project" value="UniProtKB-KW"/>
</dbReference>
<evidence type="ECO:0000256" key="1">
    <source>
        <dbReference type="ARBA" id="ARBA00004251"/>
    </source>
</evidence>
<sequence length="563" mass="62004">MTPVVYRVMLFCSSPFRFKNSPNGQAVSFSTSFVFVSVPEYLKLGGHGLAFTIATSKDLKALPSQYLGILNATDNGNFTNHLVAVEFDTVQDFEFQGINDNHIGIDLNSLVSNASAPAAYFSNGGTKQNLTLKSGKPIQAWIDYNWVEKVINVTVAPNSTRPRLPILSFHVDLSPFVEEFMYVGFSASTGLLASSHYVLGWSFKINGQPQALDLSSLPSLPGPPKKYTALTVGVSVSSVILVIIAASIIVYIIFKIKNADVIEDWELEIGPQRYPYEELKKATNGFSDKNLLVKAVLGLREFVSEIASIGRLRHRNLVQLLGWCRRRGDLLLVYDFMANGYEQIVIHRDVKASNVLLDDELNGRLGDFGLARLYEHGSNPGTTRVVGTLGYLAPELPGKATTSSDVYAFGALLLEVACGRRLIEPKALREELVLVDWVWEKFIQGRLLDLADSRLNGKYDEGEMLMVLKLGLMCSNDMPVAWPTMRHVVRYLDVEAELPENLQPPMAFDGGKGFGNGFDAYVNSFASSSFDKMSSNSFMETGNAATSFASLSTSPLALLRDTR</sequence>
<dbReference type="InterPro" id="IPR019825">
    <property type="entry name" value="Lectin_legB_Mn/Ca_BS"/>
</dbReference>
<dbReference type="SUPFAM" id="SSF56112">
    <property type="entry name" value="Protein kinase-like (PK-like)"/>
    <property type="match status" value="1"/>
</dbReference>
<feature type="transmembrane region" description="Helical" evidence="20">
    <location>
        <begin position="227"/>
        <end position="254"/>
    </location>
</feature>
<dbReference type="Gene3D" id="2.60.120.200">
    <property type="match status" value="1"/>
</dbReference>
<evidence type="ECO:0000259" key="21">
    <source>
        <dbReference type="PROSITE" id="PS50011"/>
    </source>
</evidence>
<comment type="catalytic activity">
    <reaction evidence="18">
        <text>L-threonyl-[protein] + ATP = O-phospho-L-threonyl-[protein] + ADP + H(+)</text>
        <dbReference type="Rhea" id="RHEA:46608"/>
        <dbReference type="Rhea" id="RHEA-COMP:11060"/>
        <dbReference type="Rhea" id="RHEA-COMP:11605"/>
        <dbReference type="ChEBI" id="CHEBI:15378"/>
        <dbReference type="ChEBI" id="CHEBI:30013"/>
        <dbReference type="ChEBI" id="CHEBI:30616"/>
        <dbReference type="ChEBI" id="CHEBI:61977"/>
        <dbReference type="ChEBI" id="CHEBI:456216"/>
        <dbReference type="EC" id="2.7.11.1"/>
    </reaction>
</comment>
<evidence type="ECO:0000313" key="23">
    <source>
        <dbReference type="Proteomes" id="UP000436088"/>
    </source>
</evidence>
<evidence type="ECO:0000256" key="12">
    <source>
        <dbReference type="ARBA" id="ARBA00022777"/>
    </source>
</evidence>
<keyword evidence="13" id="KW-0067">ATP-binding</keyword>
<dbReference type="Proteomes" id="UP000436088">
    <property type="component" value="Unassembled WGS sequence"/>
</dbReference>
<name>A0A6A2Z4S4_HIBSY</name>
<dbReference type="InterPro" id="IPR001220">
    <property type="entry name" value="Legume_lectin_dom"/>
</dbReference>
<evidence type="ECO:0000256" key="4">
    <source>
        <dbReference type="ARBA" id="ARBA00012513"/>
    </source>
</evidence>
<keyword evidence="5" id="KW-1003">Cell membrane</keyword>
<feature type="domain" description="Protein kinase" evidence="21">
    <location>
        <begin position="177"/>
        <end position="563"/>
    </location>
</feature>
<evidence type="ECO:0000313" key="22">
    <source>
        <dbReference type="EMBL" id="KAE8687001.1"/>
    </source>
</evidence>
<comment type="subcellular location">
    <subcellularLocation>
        <location evidence="1">Cell membrane</location>
        <topology evidence="1">Single-pass type I membrane protein</topology>
    </subcellularLocation>
</comment>
<keyword evidence="11" id="KW-0547">Nucleotide-binding</keyword>
<evidence type="ECO:0000256" key="20">
    <source>
        <dbReference type="SAM" id="Phobius"/>
    </source>
</evidence>
<dbReference type="AlphaFoldDB" id="A0A6A2Z4S4"/>